<dbReference type="PANTHER" id="PTHR24045:SF0">
    <property type="entry name" value="N-ACETYLGLUCOSAMINE-1-PHOSPHOTRANSFERASE SUBUNITS ALPHA_BETA"/>
    <property type="match status" value="1"/>
</dbReference>
<dbReference type="InterPro" id="IPR021520">
    <property type="entry name" value="Stealth_CR2"/>
</dbReference>
<evidence type="ECO:0000259" key="10">
    <source>
        <dbReference type="Pfam" id="PF17103"/>
    </source>
</evidence>
<evidence type="ECO:0000256" key="3">
    <source>
        <dbReference type="ARBA" id="ARBA00022679"/>
    </source>
</evidence>
<dbReference type="Proteomes" id="UP001595824">
    <property type="component" value="Unassembled WGS sequence"/>
</dbReference>
<sequence>MKITFLLTWGDEMGGTEQAVYTQATHLAPRHTVEVLSVFKTRESPFFSVDERVPVRYLVDRTGKTERPVRESDIGTEECRRLAGLPSDLISSKWEATFDALSDVEMNRALRTLDTDILITTSPALMSAVADLVPSRVITIHQEHRPSQLRGGTGEPLLLRAPEIDALVVLTERTKQWLEESLGKAAPRLAAIPNAIPEGFRPRSSLTGKSIVMPRRLVPDKQVDHAIQAFAKALPEHPGWRLRVFGDGPQMSRLRNLVQGLGLHDAVEILGPSQHMTEEWAKASLTMLPSQDGEAFPLVLLEAFAAGVPAVAYDIVTGPAEIIRHGVDGLLVAPNDIEGLAESISRLMGDEELLRSYGENAHEGSARFAADVIVKQWEELFTELLYRRDDPQRMAQRADRMAHRVAHGGAGRFHAAVAADRTAPSSGDQRARELMIGAANRGLVRASGRLSEVHDDLQGTDIVQRNFETVVAALEKHDIPFVLLRDREDSPRRRLAVDTVHQTAVRKALATDYEGKAVYAELLKPRTHAPGVLLAERLEGAGEVAGLRVFRPVVTSSRTLRFGPAYGCDVEFWRQVPEEEGGDGQYVTPLRASAVGPKLPTLTADARLRVRDREYPTLEPFTKKLVSDITFPVDVVYTWVDDADPSWQERRTQRRAELGFAAESAGSGDEAARFRNRDELRYSLRSLAMFAPWVRKVYLVTDDQTPQWLNTEHPGIEVVSHRDIFTDPSCLPTFNSHAIESQLHHIDGLSEHFLYMNDDVFIGRPLTAQKFFQPNGTSRFYWTPTTVPIGEPAETDEGYFAAAKNNRKLLEERFGVTVANSFAHAPHPLRRSVLDSIEEDFPESVARTAANPMRGWQDISMVSSLHHHYGYLTGSAVPSSIRCAYIDVGTYSRHPELTRLLAIRGHDVFCLGESQDAEVPDQEQARIIGSFLRAYFPVKSPYER</sequence>
<dbReference type="Gene3D" id="3.40.50.2000">
    <property type="entry name" value="Glycogen Phosphorylase B"/>
    <property type="match status" value="2"/>
</dbReference>
<dbReference type="Pfam" id="PF17103">
    <property type="entry name" value="Stealth_CR4"/>
    <property type="match status" value="1"/>
</dbReference>
<evidence type="ECO:0000313" key="12">
    <source>
        <dbReference type="Proteomes" id="UP001595824"/>
    </source>
</evidence>
<comment type="similarity">
    <text evidence="1">Belongs to the stealth family.</text>
</comment>
<dbReference type="Pfam" id="PF11380">
    <property type="entry name" value="Stealth_CR2"/>
    <property type="match status" value="1"/>
</dbReference>
<evidence type="ECO:0000259" key="9">
    <source>
        <dbReference type="Pfam" id="PF17102"/>
    </source>
</evidence>
<reference evidence="12" key="1">
    <citation type="journal article" date="2019" name="Int. J. Syst. Evol. Microbiol.">
        <title>The Global Catalogue of Microorganisms (GCM) 10K type strain sequencing project: providing services to taxonomists for standard genome sequencing and annotation.</title>
        <authorList>
            <consortium name="The Broad Institute Genomics Platform"/>
            <consortium name="The Broad Institute Genome Sequencing Center for Infectious Disease"/>
            <person name="Wu L."/>
            <person name="Ma J."/>
        </authorList>
    </citation>
    <scope>NUCLEOTIDE SEQUENCE [LARGE SCALE GENOMIC DNA]</scope>
    <source>
        <strain evidence="12">PCU 347</strain>
    </source>
</reference>
<dbReference type="CDD" id="cd03820">
    <property type="entry name" value="GT4_AmsD-like"/>
    <property type="match status" value="1"/>
</dbReference>
<keyword evidence="4" id="KW-0270">Exopolysaccharide synthesis</keyword>
<dbReference type="Pfam" id="PF17101">
    <property type="entry name" value="Stealth_CR1"/>
    <property type="match status" value="1"/>
</dbReference>
<evidence type="ECO:0000259" key="8">
    <source>
        <dbReference type="Pfam" id="PF17101"/>
    </source>
</evidence>
<proteinExistence type="inferred from homology"/>
<dbReference type="Pfam" id="PF13439">
    <property type="entry name" value="Glyco_transf_4"/>
    <property type="match status" value="1"/>
</dbReference>
<protein>
    <submittedName>
        <fullName evidence="11">Stealth conserved region 3 domain-containing protein</fullName>
    </submittedName>
</protein>
<dbReference type="InterPro" id="IPR031356">
    <property type="entry name" value="Stealth_CR4"/>
</dbReference>
<evidence type="ECO:0000256" key="1">
    <source>
        <dbReference type="ARBA" id="ARBA00007583"/>
    </source>
</evidence>
<keyword evidence="12" id="KW-1185">Reference proteome</keyword>
<gene>
    <name evidence="11" type="ORF">ACFPC0_29055</name>
</gene>
<dbReference type="InterPro" id="IPR031358">
    <property type="entry name" value="Stealth_CR1"/>
</dbReference>
<dbReference type="InterPro" id="IPR047141">
    <property type="entry name" value="Stealth"/>
</dbReference>
<accession>A0ABV8TM04</accession>
<keyword evidence="3" id="KW-0808">Transferase</keyword>
<feature type="domain" description="Stealth protein CR4 conserved region 4" evidence="10">
    <location>
        <begin position="899"/>
        <end position="944"/>
    </location>
</feature>
<dbReference type="EMBL" id="JBHSDP010000027">
    <property type="protein sequence ID" value="MFC4331750.1"/>
    <property type="molecule type" value="Genomic_DNA"/>
</dbReference>
<evidence type="ECO:0000256" key="4">
    <source>
        <dbReference type="ARBA" id="ARBA00023169"/>
    </source>
</evidence>
<dbReference type="Pfam" id="PF00534">
    <property type="entry name" value="Glycos_transf_1"/>
    <property type="match status" value="1"/>
</dbReference>
<feature type="domain" description="Stealth protein CR3 conserved region 3" evidence="9">
    <location>
        <begin position="823"/>
        <end position="871"/>
    </location>
</feature>
<comment type="caution">
    <text evidence="11">The sequence shown here is derived from an EMBL/GenBank/DDBJ whole genome shotgun (WGS) entry which is preliminary data.</text>
</comment>
<dbReference type="Pfam" id="PF17102">
    <property type="entry name" value="Stealth_CR3"/>
    <property type="match status" value="1"/>
</dbReference>
<organism evidence="11 12">
    <name type="scientific">Streptomyces andamanensis</name>
    <dbReference type="NCBI Taxonomy" id="1565035"/>
    <lineage>
        <taxon>Bacteria</taxon>
        <taxon>Bacillati</taxon>
        <taxon>Actinomycetota</taxon>
        <taxon>Actinomycetes</taxon>
        <taxon>Kitasatosporales</taxon>
        <taxon>Streptomycetaceae</taxon>
        <taxon>Streptomyces</taxon>
    </lineage>
</organism>
<dbReference type="InterPro" id="IPR031357">
    <property type="entry name" value="Stealth_CR3"/>
</dbReference>
<feature type="domain" description="Glycosyl transferase family 1" evidence="5">
    <location>
        <begin position="207"/>
        <end position="362"/>
    </location>
</feature>
<evidence type="ECO:0000259" key="7">
    <source>
        <dbReference type="Pfam" id="PF13439"/>
    </source>
</evidence>
<evidence type="ECO:0000313" key="11">
    <source>
        <dbReference type="EMBL" id="MFC4331750.1"/>
    </source>
</evidence>
<evidence type="ECO:0000256" key="2">
    <source>
        <dbReference type="ARBA" id="ARBA00022676"/>
    </source>
</evidence>
<dbReference type="InterPro" id="IPR028098">
    <property type="entry name" value="Glyco_trans_4-like_N"/>
</dbReference>
<feature type="domain" description="Stealth protein CR2 conserved region 2" evidence="6">
    <location>
        <begin position="673"/>
        <end position="778"/>
    </location>
</feature>
<dbReference type="SUPFAM" id="SSF53756">
    <property type="entry name" value="UDP-Glycosyltransferase/glycogen phosphorylase"/>
    <property type="match status" value="1"/>
</dbReference>
<feature type="domain" description="Stealth protein CR1 conserved region 1" evidence="8">
    <location>
        <begin position="631"/>
        <end position="658"/>
    </location>
</feature>
<feature type="domain" description="Glycosyltransferase subfamily 4-like N-terminal" evidence="7">
    <location>
        <begin position="13"/>
        <end position="196"/>
    </location>
</feature>
<dbReference type="RefSeq" id="WP_381743174.1">
    <property type="nucleotide sequence ID" value="NZ_JBHSDP010000027.1"/>
</dbReference>
<evidence type="ECO:0000259" key="6">
    <source>
        <dbReference type="Pfam" id="PF11380"/>
    </source>
</evidence>
<name>A0ABV8TM04_9ACTN</name>
<keyword evidence="2" id="KW-0328">Glycosyltransferase</keyword>
<evidence type="ECO:0000259" key="5">
    <source>
        <dbReference type="Pfam" id="PF00534"/>
    </source>
</evidence>
<dbReference type="InterPro" id="IPR001296">
    <property type="entry name" value="Glyco_trans_1"/>
</dbReference>
<dbReference type="PANTHER" id="PTHR24045">
    <property type="match status" value="1"/>
</dbReference>